<keyword evidence="3" id="KW-1185">Reference proteome</keyword>
<protein>
    <submittedName>
        <fullName evidence="2">Uncharacterized protein</fullName>
    </submittedName>
</protein>
<feature type="coiled-coil region" evidence="1">
    <location>
        <begin position="387"/>
        <end position="427"/>
    </location>
</feature>
<evidence type="ECO:0000256" key="1">
    <source>
        <dbReference type="SAM" id="Coils"/>
    </source>
</evidence>
<sequence>MIASTPRGDEIRATVEARLREARRGGATPETVRVVLRGQPANLEVITMPVSDLYYNPRTRRIRAQRAHDPVRDAELDEYPWSGSSQDYLHDLLTKKPDNPDAPDPSFDALKKDLAEFGQNDAGIITHSGILVNGNTRKAALEELTRPNMRVAVLPADASWLDVDEIELQLQLQTDHRRDYSYINRILAIHEQIAAGRAVPEIVKDFRTTRASVDADMWIYSFITDAIERSRTELASGHEAALRLMDFEGHQESLKELHRHQKAAGRREADTLKESRLLAILMDTAKTKLRYIDDGFHKDYLAPKLDARFAPVAEPDRGGGGGVPGFDPGAGLELEGDDATVKSARAATDAVLKAKVKQAFAGSITPKEAGDAQEILSTVSEVLERGVERAEATARRNQRRNAAAERLAEVTGLVREATQQAAQARSQDLMHHEALDAALVELSTALKQLSRVASRGVEHPGRGLVWLQESVADL</sequence>
<dbReference type="Proteomes" id="UP000240542">
    <property type="component" value="Unassembled WGS sequence"/>
</dbReference>
<dbReference type="EMBL" id="PYGA01000026">
    <property type="protein sequence ID" value="PSK89373.1"/>
    <property type="molecule type" value="Genomic_DNA"/>
</dbReference>
<accession>A0A2P8CWL3</accession>
<dbReference type="OrthoDB" id="3176965at2"/>
<organism evidence="2 3">
    <name type="scientific">Murinocardiopsis flavida</name>
    <dbReference type="NCBI Taxonomy" id="645275"/>
    <lineage>
        <taxon>Bacteria</taxon>
        <taxon>Bacillati</taxon>
        <taxon>Actinomycetota</taxon>
        <taxon>Actinomycetes</taxon>
        <taxon>Streptosporangiales</taxon>
        <taxon>Nocardiopsidaceae</taxon>
        <taxon>Murinocardiopsis</taxon>
    </lineage>
</organism>
<keyword evidence="1" id="KW-0175">Coiled coil</keyword>
<dbReference type="AlphaFoldDB" id="A0A2P8CWL3"/>
<name>A0A2P8CWL3_9ACTN</name>
<dbReference type="RefSeq" id="WP_106586159.1">
    <property type="nucleotide sequence ID" value="NZ_PYGA01000026.1"/>
</dbReference>
<comment type="caution">
    <text evidence="2">The sequence shown here is derived from an EMBL/GenBank/DDBJ whole genome shotgun (WGS) entry which is preliminary data.</text>
</comment>
<gene>
    <name evidence="2" type="ORF">CLV63_1269</name>
</gene>
<evidence type="ECO:0000313" key="3">
    <source>
        <dbReference type="Proteomes" id="UP000240542"/>
    </source>
</evidence>
<evidence type="ECO:0000313" key="2">
    <source>
        <dbReference type="EMBL" id="PSK89373.1"/>
    </source>
</evidence>
<reference evidence="2 3" key="1">
    <citation type="submission" date="2018-03" db="EMBL/GenBank/DDBJ databases">
        <title>Genomic Encyclopedia of Archaeal and Bacterial Type Strains, Phase II (KMG-II): from individual species to whole genera.</title>
        <authorList>
            <person name="Goeker M."/>
        </authorList>
    </citation>
    <scope>NUCLEOTIDE SEQUENCE [LARGE SCALE GENOMIC DNA]</scope>
    <source>
        <strain evidence="2 3">DSM 45312</strain>
    </source>
</reference>
<proteinExistence type="predicted"/>